<dbReference type="InterPro" id="IPR029058">
    <property type="entry name" value="AB_hydrolase_fold"/>
</dbReference>
<comment type="function">
    <text evidence="3">Catalyzes the hydrolysis of N-formyl-L-kynurenine to L-kynurenine, the second step in the kynurenine pathway of tryptophan degradation. Kynurenine may be further oxidized to nicotinic acid, NAD(H) and NADP(H). Required for elimination of toxic metabolites.</text>
</comment>
<feature type="compositionally biased region" description="Polar residues" evidence="4">
    <location>
        <begin position="230"/>
        <end position="243"/>
    </location>
</feature>
<evidence type="ECO:0000313" key="7">
    <source>
        <dbReference type="EMBL" id="KAH0565228.1"/>
    </source>
</evidence>
<comment type="catalytic activity">
    <reaction evidence="3">
        <text>N-formyl-L-kynurenine + H2O = L-kynurenine + formate + H(+)</text>
        <dbReference type="Rhea" id="RHEA:13009"/>
        <dbReference type="ChEBI" id="CHEBI:15377"/>
        <dbReference type="ChEBI" id="CHEBI:15378"/>
        <dbReference type="ChEBI" id="CHEBI:15740"/>
        <dbReference type="ChEBI" id="CHEBI:57959"/>
        <dbReference type="ChEBI" id="CHEBI:58629"/>
        <dbReference type="EC" id="3.5.1.9"/>
    </reaction>
</comment>
<feature type="active site" evidence="3">
    <location>
        <position position="553"/>
    </location>
</feature>
<protein>
    <recommendedName>
        <fullName evidence="3">Kynurenine formamidase</fullName>
        <shortName evidence="3">KFA</shortName>
        <shortName evidence="3">KFase</shortName>
        <ecNumber evidence="3">3.5.1.9</ecNumber>
    </recommendedName>
    <alternativeName>
        <fullName evidence="3">Arylformamidase</fullName>
    </alternativeName>
    <alternativeName>
        <fullName evidence="3">N-formylkynurenine formamidase</fullName>
        <shortName evidence="3">FKF</shortName>
    </alternativeName>
</protein>
<name>A0A9P8RSN5_9PEZI</name>
<comment type="domain">
    <text evidence="3">The main chain amide nitrogen atoms of the second glycine and its adjacent residue in the HGGXW motif define the oxyanion hole, and stabilize the oxyanion that forms during the nucleophilic attack by the catalytic serine during substrate cleavage.</text>
</comment>
<dbReference type="InterPro" id="IPR024642">
    <property type="entry name" value="SUZ-C"/>
</dbReference>
<dbReference type="AlphaFoldDB" id="A0A9P8RSN5"/>
<dbReference type="EMBL" id="JAGHQM010000120">
    <property type="protein sequence ID" value="KAH0565228.1"/>
    <property type="molecule type" value="Genomic_DNA"/>
</dbReference>
<dbReference type="InterPro" id="IPR050300">
    <property type="entry name" value="GDXG_lipolytic_enzyme"/>
</dbReference>
<organism evidence="7 8">
    <name type="scientific">Trichoglossum hirsutum</name>
    <dbReference type="NCBI Taxonomy" id="265104"/>
    <lineage>
        <taxon>Eukaryota</taxon>
        <taxon>Fungi</taxon>
        <taxon>Dikarya</taxon>
        <taxon>Ascomycota</taxon>
        <taxon>Pezizomycotina</taxon>
        <taxon>Geoglossomycetes</taxon>
        <taxon>Geoglossales</taxon>
        <taxon>Geoglossaceae</taxon>
        <taxon>Trichoglossum</taxon>
    </lineage>
</organism>
<dbReference type="PROSITE" id="PS51938">
    <property type="entry name" value="SUZ_C"/>
    <property type="match status" value="1"/>
</dbReference>
<evidence type="ECO:0000256" key="3">
    <source>
        <dbReference type="HAMAP-Rule" id="MF_03014"/>
    </source>
</evidence>
<evidence type="ECO:0000256" key="1">
    <source>
        <dbReference type="ARBA" id="ARBA00022801"/>
    </source>
</evidence>
<evidence type="ECO:0000256" key="4">
    <source>
        <dbReference type="SAM" id="MobiDB-lite"/>
    </source>
</evidence>
<evidence type="ECO:0000313" key="8">
    <source>
        <dbReference type="Proteomes" id="UP000750711"/>
    </source>
</evidence>
<feature type="short sequence motif" description="HGGXW" evidence="3">
    <location>
        <begin position="330"/>
        <end position="334"/>
    </location>
</feature>
<dbReference type="Gene3D" id="3.40.50.1820">
    <property type="entry name" value="alpha/beta hydrolase"/>
    <property type="match status" value="1"/>
</dbReference>
<dbReference type="GO" id="GO:0034354">
    <property type="term" value="P:'de novo' NAD+ biosynthetic process from L-tryptophan"/>
    <property type="evidence" value="ECO:0007669"/>
    <property type="project" value="UniProtKB-UniRule"/>
</dbReference>
<comment type="pathway">
    <text evidence="3">Amino-acid degradation; L-tryptophan degradation via kynurenine pathway; L-kynurenine from L-tryptophan: step 2/2.</text>
</comment>
<dbReference type="InterPro" id="IPR049492">
    <property type="entry name" value="BD-FAE-like_dom"/>
</dbReference>
<dbReference type="SUPFAM" id="SSF53474">
    <property type="entry name" value="alpha/beta-Hydrolases"/>
    <property type="match status" value="1"/>
</dbReference>
<proteinExistence type="inferred from homology"/>
<dbReference type="GO" id="GO:0004061">
    <property type="term" value="F:arylformamidase activity"/>
    <property type="evidence" value="ECO:0007669"/>
    <property type="project" value="UniProtKB-UniRule"/>
</dbReference>
<comment type="subunit">
    <text evidence="3">Homodimer.</text>
</comment>
<feature type="compositionally biased region" description="Basic and acidic residues" evidence="4">
    <location>
        <begin position="115"/>
        <end position="149"/>
    </location>
</feature>
<evidence type="ECO:0000259" key="5">
    <source>
        <dbReference type="PROSITE" id="PS51673"/>
    </source>
</evidence>
<dbReference type="InterPro" id="IPR024771">
    <property type="entry name" value="SUZ"/>
</dbReference>
<feature type="active site" description="Nucleophile" evidence="3">
    <location>
        <position position="422"/>
    </location>
</feature>
<comment type="similarity">
    <text evidence="3">Belongs to the kynurenine formamidase family.</text>
</comment>
<accession>A0A9P8RSN5</accession>
<gene>
    <name evidence="7" type="ORF">GP486_001372</name>
</gene>
<comment type="caution">
    <text evidence="7">The sequence shown here is derived from an EMBL/GenBank/DDBJ whole genome shotgun (WGS) entry which is preliminary data.</text>
</comment>
<evidence type="ECO:0000259" key="6">
    <source>
        <dbReference type="PROSITE" id="PS51938"/>
    </source>
</evidence>
<dbReference type="HAMAP" id="MF_03014">
    <property type="entry name" value="KFase"/>
    <property type="match status" value="1"/>
</dbReference>
<feature type="region of interest" description="Disordered" evidence="4">
    <location>
        <begin position="84"/>
        <end position="275"/>
    </location>
</feature>
<dbReference type="PROSITE" id="PS51673">
    <property type="entry name" value="SUZ"/>
    <property type="match status" value="1"/>
</dbReference>
<dbReference type="GO" id="GO:0019441">
    <property type="term" value="P:L-tryptophan catabolic process to kynurenine"/>
    <property type="evidence" value="ECO:0007669"/>
    <property type="project" value="UniProtKB-UniRule"/>
</dbReference>
<feature type="compositionally biased region" description="Low complexity" evidence="4">
    <location>
        <begin position="151"/>
        <end position="170"/>
    </location>
</feature>
<feature type="domain" description="SUZ" evidence="5">
    <location>
        <begin position="76"/>
        <end position="154"/>
    </location>
</feature>
<keyword evidence="1 3" id="KW-0378">Hydrolase</keyword>
<evidence type="ECO:0000256" key="2">
    <source>
        <dbReference type="ARBA" id="ARBA00023079"/>
    </source>
</evidence>
<dbReference type="PANTHER" id="PTHR48081:SF33">
    <property type="entry name" value="KYNURENINE FORMAMIDASE"/>
    <property type="match status" value="1"/>
</dbReference>
<feature type="active site" evidence="3">
    <location>
        <position position="516"/>
    </location>
</feature>
<keyword evidence="8" id="KW-1185">Reference proteome</keyword>
<dbReference type="Proteomes" id="UP000750711">
    <property type="component" value="Unassembled WGS sequence"/>
</dbReference>
<feature type="domain" description="SUZ-C" evidence="6">
    <location>
        <begin position="226"/>
        <end position="272"/>
    </location>
</feature>
<dbReference type="EC" id="3.5.1.9" evidence="3"/>
<dbReference type="Pfam" id="PF20434">
    <property type="entry name" value="BD-FAE"/>
    <property type="match status" value="1"/>
</dbReference>
<feature type="region of interest" description="Disordered" evidence="4">
    <location>
        <begin position="1"/>
        <end position="34"/>
    </location>
</feature>
<keyword evidence="2 3" id="KW-0823">Tryptophan catabolism</keyword>
<reference evidence="7" key="1">
    <citation type="submission" date="2021-03" db="EMBL/GenBank/DDBJ databases">
        <title>Comparative genomics and phylogenomic investigation of the class Geoglossomycetes provide insights into ecological specialization and systematics.</title>
        <authorList>
            <person name="Melie T."/>
            <person name="Pirro S."/>
            <person name="Miller A.N."/>
            <person name="Quandt A."/>
        </authorList>
    </citation>
    <scope>NUCLEOTIDE SEQUENCE</scope>
    <source>
        <strain evidence="7">CAQ_001_2017</strain>
    </source>
</reference>
<dbReference type="InterPro" id="IPR027519">
    <property type="entry name" value="KFase_ver/fungi-typ"/>
</dbReference>
<dbReference type="PANTHER" id="PTHR48081">
    <property type="entry name" value="AB HYDROLASE SUPERFAMILY PROTEIN C4A8.06C"/>
    <property type="match status" value="1"/>
</dbReference>
<sequence>MSKEEKVPDAWDDDWETQVDRQNETVSPERAAKVSKAERLAKHAELNRKLWDSAESTDNFLFLTTKDDVPLKTEFRPAVKVLSRKPAPKVGSQIDPASGMSQLTLEGEEGGEDMDANRKHTPSPEELRLKAQREREEKQRRYEEARERLFGSPATTPGTSSPGTLTPPKTGEGKGIKGKGKGRSVWDGKPPTENAPGSRSKKLPVDTTPDRTSDGRQLYDPGYSAKPDSSFLQRRSVPQSDNIQPVPDEGQQPIRSPRGPDGSGRRGFGFSERAHRGYPRSMKNVEYISGSGSTSLHTLDIFLPRKLSCEDTGRLWVMYVGPSPKLTYIHGGAWRSPDVSMESFEPALNLLFKGKRKDDIAGFASINYRLSPYRQHPTNPSTPDDPARNAKHPDHIHDVLAALRFLQRNYGFGERYLLVGHSCGATLAFQVVTGRWNESSDGMGIVLPLGILGLAGIYDLIRLRNNHCDISMYQAFLEGAFGESEDNWAKASPTSGDFSKSWPGGKLALVVHSSEDELVEKEQATLMFQALQQDAGQRNERTNILQFLETSKHDEIWSRGTPLATMIAKAVGLLIGGAENTMEPDI</sequence>